<feature type="region of interest" description="Disordered" evidence="1">
    <location>
        <begin position="114"/>
        <end position="139"/>
    </location>
</feature>
<reference evidence="2 3" key="1">
    <citation type="journal article" date="2018" name="Nat. Ecol. Evol.">
        <title>Shark genomes provide insights into elasmobranch evolution and the origin of vertebrates.</title>
        <authorList>
            <person name="Hara Y"/>
            <person name="Yamaguchi K"/>
            <person name="Onimaru K"/>
            <person name="Kadota M"/>
            <person name="Koyanagi M"/>
            <person name="Keeley SD"/>
            <person name="Tatsumi K"/>
            <person name="Tanaka K"/>
            <person name="Motone F"/>
            <person name="Kageyama Y"/>
            <person name="Nozu R"/>
            <person name="Adachi N"/>
            <person name="Nishimura O"/>
            <person name="Nakagawa R"/>
            <person name="Tanegashima C"/>
            <person name="Kiyatake I"/>
            <person name="Matsumoto R"/>
            <person name="Murakumo K"/>
            <person name="Nishida K"/>
            <person name="Terakita A"/>
            <person name="Kuratani S"/>
            <person name="Sato K"/>
            <person name="Hyodo S Kuraku.S."/>
        </authorList>
    </citation>
    <scope>NUCLEOTIDE SEQUENCE [LARGE SCALE GENOMIC DNA]</scope>
</reference>
<sequence>VGIDPADVAGAQPAVTECFFGLLLVDVTGEHLRAPGQELADRRGPRPGVKLAALEDRKLDQRIAGADALGARPHAVHVVSDGAGELGHAVELLDAVAAPGREIAPLDLRRADRGAGGGDAQARNVAVGDRDVGERAERGRHVAGDVDAVCLDDFPEMGDQRRIARPG</sequence>
<dbReference type="EMBL" id="BEZZ01279196">
    <property type="protein sequence ID" value="GCC49500.1"/>
    <property type="molecule type" value="Genomic_DNA"/>
</dbReference>
<evidence type="ECO:0000313" key="3">
    <source>
        <dbReference type="Proteomes" id="UP000287033"/>
    </source>
</evidence>
<protein>
    <submittedName>
        <fullName evidence="2">Uncharacterized protein</fullName>
    </submittedName>
</protein>
<dbReference type="Proteomes" id="UP000287033">
    <property type="component" value="Unassembled WGS sequence"/>
</dbReference>
<name>A0A401U3P4_CHIPU</name>
<accession>A0A401U3P4</accession>
<proteinExistence type="predicted"/>
<evidence type="ECO:0000313" key="2">
    <source>
        <dbReference type="EMBL" id="GCC49500.1"/>
    </source>
</evidence>
<gene>
    <name evidence="2" type="ORF">chiPu_0034004</name>
</gene>
<feature type="non-terminal residue" evidence="2">
    <location>
        <position position="167"/>
    </location>
</feature>
<keyword evidence="3" id="KW-1185">Reference proteome</keyword>
<feature type="non-terminal residue" evidence="2">
    <location>
        <position position="1"/>
    </location>
</feature>
<organism evidence="2 3">
    <name type="scientific">Chiloscyllium punctatum</name>
    <name type="common">Brownbanded bambooshark</name>
    <name type="synonym">Hemiscyllium punctatum</name>
    <dbReference type="NCBI Taxonomy" id="137246"/>
    <lineage>
        <taxon>Eukaryota</taxon>
        <taxon>Metazoa</taxon>
        <taxon>Chordata</taxon>
        <taxon>Craniata</taxon>
        <taxon>Vertebrata</taxon>
        <taxon>Chondrichthyes</taxon>
        <taxon>Elasmobranchii</taxon>
        <taxon>Galeomorphii</taxon>
        <taxon>Galeoidea</taxon>
        <taxon>Orectolobiformes</taxon>
        <taxon>Hemiscylliidae</taxon>
        <taxon>Chiloscyllium</taxon>
    </lineage>
</organism>
<feature type="compositionally biased region" description="Basic and acidic residues" evidence="1">
    <location>
        <begin position="128"/>
        <end position="139"/>
    </location>
</feature>
<dbReference type="AlphaFoldDB" id="A0A401U3P4"/>
<evidence type="ECO:0000256" key="1">
    <source>
        <dbReference type="SAM" id="MobiDB-lite"/>
    </source>
</evidence>
<comment type="caution">
    <text evidence="2">The sequence shown here is derived from an EMBL/GenBank/DDBJ whole genome shotgun (WGS) entry which is preliminary data.</text>
</comment>